<dbReference type="EMBL" id="BSDI01000033">
    <property type="protein sequence ID" value="GLI00580.1"/>
    <property type="molecule type" value="Genomic_DNA"/>
</dbReference>
<protein>
    <submittedName>
        <fullName evidence="2">Deaminase reductase</fullName>
    </submittedName>
</protein>
<sequence length="213" mass="22768">MRLTVTTFVTLDGVVQSPYEPDEDPRGGFDLGGWLPGYVDGAVGGLVAELVDRADAFLLGRRTYDGMAAHWPYITDPADRVAGAFNRLPKYVATTRDDELAWPGARRLVGTVGAAVADLKTRPGRELQVHGSGTLARSLMAEGLVDGYHLLIVPVVLGHGRRLFARGVPPARYRLMDSRTSGSGVTVQTYQHAGAPVFGWAATTAPHSGRTGE</sequence>
<dbReference type="PANTHER" id="PTHR38011:SF2">
    <property type="entry name" value="BIFUNCTIONAL DEAMINASE-REDUCTASE DOMAIN PROTEIN"/>
    <property type="match status" value="1"/>
</dbReference>
<dbReference type="InterPro" id="IPR002734">
    <property type="entry name" value="RibDG_C"/>
</dbReference>
<dbReference type="Proteomes" id="UP001144280">
    <property type="component" value="Unassembled WGS sequence"/>
</dbReference>
<proteinExistence type="predicted"/>
<evidence type="ECO:0000313" key="2">
    <source>
        <dbReference type="EMBL" id="GLI00580.1"/>
    </source>
</evidence>
<dbReference type="Pfam" id="PF01872">
    <property type="entry name" value="RibD_C"/>
    <property type="match status" value="1"/>
</dbReference>
<organism evidence="2 3">
    <name type="scientific">Phytohabitans aurantiacus</name>
    <dbReference type="NCBI Taxonomy" id="3016789"/>
    <lineage>
        <taxon>Bacteria</taxon>
        <taxon>Bacillati</taxon>
        <taxon>Actinomycetota</taxon>
        <taxon>Actinomycetes</taxon>
        <taxon>Micromonosporales</taxon>
        <taxon>Micromonosporaceae</taxon>
    </lineage>
</organism>
<keyword evidence="3" id="KW-1185">Reference proteome</keyword>
<name>A0ABQ5R2C6_9ACTN</name>
<dbReference type="SUPFAM" id="SSF53597">
    <property type="entry name" value="Dihydrofolate reductase-like"/>
    <property type="match status" value="1"/>
</dbReference>
<dbReference type="RefSeq" id="WP_281901005.1">
    <property type="nucleotide sequence ID" value="NZ_BSDI01000033.1"/>
</dbReference>
<gene>
    <name evidence="2" type="ORF">Pa4123_58560</name>
</gene>
<evidence type="ECO:0000313" key="3">
    <source>
        <dbReference type="Proteomes" id="UP001144280"/>
    </source>
</evidence>
<accession>A0ABQ5R2C6</accession>
<reference evidence="2" key="1">
    <citation type="submission" date="2022-12" db="EMBL/GenBank/DDBJ databases">
        <title>New Phytohabitans aurantiacus sp. RD004123 nov., an actinomycete isolated from soil.</title>
        <authorList>
            <person name="Triningsih D.W."/>
            <person name="Harunari E."/>
            <person name="Igarashi Y."/>
        </authorList>
    </citation>
    <scope>NUCLEOTIDE SEQUENCE</scope>
    <source>
        <strain evidence="2">RD004123</strain>
    </source>
</reference>
<feature type="domain" description="Bacterial bifunctional deaminase-reductase C-terminal" evidence="1">
    <location>
        <begin position="3"/>
        <end position="186"/>
    </location>
</feature>
<dbReference type="InterPro" id="IPR050765">
    <property type="entry name" value="Riboflavin_Biosynth_HTPR"/>
</dbReference>
<dbReference type="PANTHER" id="PTHR38011">
    <property type="entry name" value="DIHYDROFOLATE REDUCTASE FAMILY PROTEIN (AFU_ORTHOLOGUE AFUA_8G06820)"/>
    <property type="match status" value="1"/>
</dbReference>
<comment type="caution">
    <text evidence="2">The sequence shown here is derived from an EMBL/GenBank/DDBJ whole genome shotgun (WGS) entry which is preliminary data.</text>
</comment>
<dbReference type="Gene3D" id="3.40.430.10">
    <property type="entry name" value="Dihydrofolate Reductase, subunit A"/>
    <property type="match status" value="1"/>
</dbReference>
<dbReference type="InterPro" id="IPR024072">
    <property type="entry name" value="DHFR-like_dom_sf"/>
</dbReference>
<evidence type="ECO:0000259" key="1">
    <source>
        <dbReference type="Pfam" id="PF01872"/>
    </source>
</evidence>